<organism evidence="1 2">
    <name type="scientific">Heterorhabditis bacteriophora</name>
    <name type="common">Entomopathogenic nematode worm</name>
    <dbReference type="NCBI Taxonomy" id="37862"/>
    <lineage>
        <taxon>Eukaryota</taxon>
        <taxon>Metazoa</taxon>
        <taxon>Ecdysozoa</taxon>
        <taxon>Nematoda</taxon>
        <taxon>Chromadorea</taxon>
        <taxon>Rhabditida</taxon>
        <taxon>Rhabditina</taxon>
        <taxon>Rhabditomorpha</taxon>
        <taxon>Strongyloidea</taxon>
        <taxon>Heterorhabditidae</taxon>
        <taxon>Heterorhabditis</taxon>
    </lineage>
</organism>
<evidence type="ECO:0000313" key="2">
    <source>
        <dbReference type="WBParaSite" id="Hba_07732"/>
    </source>
</evidence>
<protein>
    <submittedName>
        <fullName evidence="2">Prolamin_like domain-containing protein</fullName>
    </submittedName>
</protein>
<dbReference type="Proteomes" id="UP000095283">
    <property type="component" value="Unplaced"/>
</dbReference>
<keyword evidence="1" id="KW-1185">Reference proteome</keyword>
<dbReference type="WBParaSite" id="Hba_07732">
    <property type="protein sequence ID" value="Hba_07732"/>
    <property type="gene ID" value="Hba_07732"/>
</dbReference>
<dbReference type="AlphaFoldDB" id="A0A1I7WRF1"/>
<sequence length="75" mass="8558">MPQSTSVEAPKLGCSTMTVIKNLVNSMPEQIFQVINRSGGCTDYQLIIMYIDCCCFFVINTYFNKVCYHFETHCS</sequence>
<proteinExistence type="predicted"/>
<evidence type="ECO:0000313" key="1">
    <source>
        <dbReference type="Proteomes" id="UP000095283"/>
    </source>
</evidence>
<accession>A0A1I7WRF1</accession>
<name>A0A1I7WRF1_HETBA</name>
<reference evidence="2" key="1">
    <citation type="submission" date="2016-11" db="UniProtKB">
        <authorList>
            <consortium name="WormBaseParasite"/>
        </authorList>
    </citation>
    <scope>IDENTIFICATION</scope>
</reference>